<dbReference type="SUPFAM" id="SSF46785">
    <property type="entry name" value="Winged helix' DNA-binding domain"/>
    <property type="match status" value="1"/>
</dbReference>
<evidence type="ECO:0000313" key="1">
    <source>
        <dbReference type="EMBL" id="MBE1566432.1"/>
    </source>
</evidence>
<dbReference type="EMBL" id="JADBEF010000001">
    <property type="protein sequence ID" value="MBE1566432.1"/>
    <property type="molecule type" value="Genomic_DNA"/>
</dbReference>
<dbReference type="GO" id="GO:0003677">
    <property type="term" value="F:DNA binding"/>
    <property type="evidence" value="ECO:0007669"/>
    <property type="project" value="UniProtKB-KW"/>
</dbReference>
<gene>
    <name evidence="1" type="ORF">H4W81_009211</name>
</gene>
<keyword evidence="1" id="KW-0238">DNA-binding</keyword>
<dbReference type="Proteomes" id="UP000661607">
    <property type="component" value="Unassembled WGS sequence"/>
</dbReference>
<proteinExistence type="predicted"/>
<sequence length="137" mass="15244">MNRMIGYRLKRLDRLIDDTFDRLLADTGLSRRQWQVLNTLSRTACDDEQLDEALRPFWDGGAETVADVVDELGRRGWLADDGGRHALTEAGRTAHAAAGDRVAGIRALMSEGVTAEEFQATMEVLQRMADNLAAARR</sequence>
<evidence type="ECO:0000313" key="2">
    <source>
        <dbReference type="Proteomes" id="UP000661607"/>
    </source>
</evidence>
<dbReference type="InterPro" id="IPR036390">
    <property type="entry name" value="WH_DNA-bd_sf"/>
</dbReference>
<dbReference type="InterPro" id="IPR036388">
    <property type="entry name" value="WH-like_DNA-bd_sf"/>
</dbReference>
<accession>A0ABR9KWP1</accession>
<name>A0ABR9KWP1_9ACTN</name>
<protein>
    <submittedName>
        <fullName evidence="1">DNA-binding MarR family transcriptional regulator</fullName>
    </submittedName>
</protein>
<comment type="caution">
    <text evidence="1">The sequence shown here is derived from an EMBL/GenBank/DDBJ whole genome shotgun (WGS) entry which is preliminary data.</text>
</comment>
<keyword evidence="2" id="KW-1185">Reference proteome</keyword>
<organism evidence="1 2">
    <name type="scientific">Nonomuraea africana</name>
    <dbReference type="NCBI Taxonomy" id="46171"/>
    <lineage>
        <taxon>Bacteria</taxon>
        <taxon>Bacillati</taxon>
        <taxon>Actinomycetota</taxon>
        <taxon>Actinomycetes</taxon>
        <taxon>Streptosporangiales</taxon>
        <taxon>Streptosporangiaceae</taxon>
        <taxon>Nonomuraea</taxon>
    </lineage>
</organism>
<dbReference type="Gene3D" id="1.10.10.10">
    <property type="entry name" value="Winged helix-like DNA-binding domain superfamily/Winged helix DNA-binding domain"/>
    <property type="match status" value="1"/>
</dbReference>
<reference evidence="1 2" key="1">
    <citation type="submission" date="2020-10" db="EMBL/GenBank/DDBJ databases">
        <title>Sequencing the genomes of 1000 actinobacteria strains.</title>
        <authorList>
            <person name="Klenk H.-P."/>
        </authorList>
    </citation>
    <scope>NUCLEOTIDE SEQUENCE [LARGE SCALE GENOMIC DNA]</scope>
    <source>
        <strain evidence="1 2">DSM 43748</strain>
    </source>
</reference>